<feature type="non-terminal residue" evidence="1">
    <location>
        <position position="1"/>
    </location>
</feature>
<keyword evidence="2" id="KW-1185">Reference proteome</keyword>
<feature type="non-terminal residue" evidence="1">
    <location>
        <position position="191"/>
    </location>
</feature>
<reference evidence="1" key="1">
    <citation type="submission" date="2021-06" db="EMBL/GenBank/DDBJ databases">
        <authorList>
            <person name="Kallberg Y."/>
            <person name="Tangrot J."/>
            <person name="Rosling A."/>
        </authorList>
    </citation>
    <scope>NUCLEOTIDE SEQUENCE</scope>
    <source>
        <strain evidence="1">MA461A</strain>
    </source>
</reference>
<name>A0ACA9Q5J4_9GLOM</name>
<evidence type="ECO:0000313" key="2">
    <source>
        <dbReference type="Proteomes" id="UP000789920"/>
    </source>
</evidence>
<dbReference type="EMBL" id="CAJVQC010027587">
    <property type="protein sequence ID" value="CAG8736909.1"/>
    <property type="molecule type" value="Genomic_DNA"/>
</dbReference>
<organism evidence="1 2">
    <name type="scientific">Racocetra persica</name>
    <dbReference type="NCBI Taxonomy" id="160502"/>
    <lineage>
        <taxon>Eukaryota</taxon>
        <taxon>Fungi</taxon>
        <taxon>Fungi incertae sedis</taxon>
        <taxon>Mucoromycota</taxon>
        <taxon>Glomeromycotina</taxon>
        <taxon>Glomeromycetes</taxon>
        <taxon>Diversisporales</taxon>
        <taxon>Gigasporaceae</taxon>
        <taxon>Racocetra</taxon>
    </lineage>
</organism>
<dbReference type="Proteomes" id="UP000789920">
    <property type="component" value="Unassembled WGS sequence"/>
</dbReference>
<accession>A0ACA9Q5J4</accession>
<evidence type="ECO:0000313" key="1">
    <source>
        <dbReference type="EMBL" id="CAG8736909.1"/>
    </source>
</evidence>
<protein>
    <submittedName>
        <fullName evidence="1">35664_t:CDS:1</fullName>
    </submittedName>
</protein>
<comment type="caution">
    <text evidence="1">The sequence shown here is derived from an EMBL/GenBank/DDBJ whole genome shotgun (WGS) entry which is preliminary data.</text>
</comment>
<sequence length="191" mass="21542">HDAAELDNRESLIDKCDIKQTKTLYVIYKSGKFACLCGFYVIRGHDCQDIVAVRLFIDKVKLQNQLPLSAHANGHKKDELKLPKKRGPKNKRKNRLVPGESIYLQGTILNIPYKNVKIVEIIGESRVIVDIIFEDDCSKALTQVFGSCLRCHVRGQVKPISSSKDSYGNVVIFTIPYGEKKDTLYLTSTCP</sequence>
<proteinExistence type="predicted"/>
<gene>
    <name evidence="1" type="ORF">RPERSI_LOCUS12751</name>
</gene>